<dbReference type="Gene3D" id="1.10.150.400">
    <property type="match status" value="1"/>
</dbReference>
<evidence type="ECO:0000313" key="1">
    <source>
        <dbReference type="EMBL" id="SOB98379.1"/>
    </source>
</evidence>
<dbReference type="AlphaFoldDB" id="A0A285RVF0"/>
<proteinExistence type="predicted"/>
<dbReference type="Gene3D" id="3.40.50.1000">
    <property type="entry name" value="HAD superfamily/HAD-like"/>
    <property type="match status" value="1"/>
</dbReference>
<dbReference type="Gene3D" id="3.40.50.720">
    <property type="entry name" value="NAD(P)-binding Rossmann-like Domain"/>
    <property type="match status" value="1"/>
</dbReference>
<reference evidence="1 2" key="1">
    <citation type="submission" date="2017-08" db="EMBL/GenBank/DDBJ databases">
        <authorList>
            <person name="de Groot N.N."/>
        </authorList>
    </citation>
    <scope>NUCLEOTIDE SEQUENCE [LARGE SCALE GENOMIC DNA]</scope>
    <source>
        <strain evidence="1 2">DSM 9787</strain>
    </source>
</reference>
<dbReference type="SUPFAM" id="SSF56784">
    <property type="entry name" value="HAD-like"/>
    <property type="match status" value="1"/>
</dbReference>
<evidence type="ECO:0000313" key="2">
    <source>
        <dbReference type="Proteomes" id="UP000219563"/>
    </source>
</evidence>
<organism evidence="1 2">
    <name type="scientific">Pseudobutyrivibrio ruminis DSM 9787</name>
    <dbReference type="NCBI Taxonomy" id="1123011"/>
    <lineage>
        <taxon>Bacteria</taxon>
        <taxon>Bacillati</taxon>
        <taxon>Bacillota</taxon>
        <taxon>Clostridia</taxon>
        <taxon>Lachnospirales</taxon>
        <taxon>Lachnospiraceae</taxon>
        <taxon>Pseudobutyrivibrio</taxon>
    </lineage>
</organism>
<protein>
    <recommendedName>
        <fullName evidence="3">Haloacid dehalogenase-like hydrolase</fullName>
    </recommendedName>
</protein>
<name>A0A285RVF0_9FIRM</name>
<evidence type="ECO:0008006" key="3">
    <source>
        <dbReference type="Google" id="ProtNLM"/>
    </source>
</evidence>
<dbReference type="InterPro" id="IPR036412">
    <property type="entry name" value="HAD-like_sf"/>
</dbReference>
<dbReference type="Proteomes" id="UP000219563">
    <property type="component" value="Unassembled WGS sequence"/>
</dbReference>
<dbReference type="InterPro" id="IPR023214">
    <property type="entry name" value="HAD_sf"/>
</dbReference>
<accession>A0A285RVF0</accession>
<dbReference type="RefSeq" id="WP_097075969.1">
    <property type="nucleotide sequence ID" value="NZ_OBMR01000004.1"/>
</dbReference>
<gene>
    <name evidence="1" type="ORF">SAMN02910411_1431</name>
</gene>
<dbReference type="EMBL" id="OBMR01000004">
    <property type="protein sequence ID" value="SOB98379.1"/>
    <property type="molecule type" value="Genomic_DNA"/>
</dbReference>
<sequence>MCKINRKIEIALYGLGSETERFIKAYTNELNIVGLLDGYKESGEQFGYPIISLQQAIDLKVERIIVVARPGSCKVIAKRIKDACIANGVEVYDVRGNNLLEEKRASYEFSNIETYTKDDLVKKVDESDVISFDFFDTLINRKISDYTDIFDLVANQVGVKELSHIRIIAEKELSRNSSPTLLDIYTWVKEKLTGIKESAEELASIEFQIDSKMVVSRDDMTTIISYAKKNGKKLILTSDTYYTKEQMEELLAKCGLDIFDELFVSCEYGTFKTQKLFSHVIEANREKKILHIGNDEFADIEKAKEYGIDTFHIYGNNSIMDALGGMGVESIAETYSDRAKLGLFLSRKFSSPFQFENGTKIEIDDCFDIGYYICGPMIVDFMQWMIAKKQELGLDGILLCARDGYLLKKIYNRFCEDKDGFYFLTSRISAIRAGIMDEDDINYVDSMKFFGTEKESMLVRFGIEDYVDAKDRNALILEKAKDKRRNYLKYIDSLNLPDGKLGVFDFVAKGTTQLFLHKFMPQQMSGLYFLQLEPEFMADKGVDIESFYTEKERDTSAIFDNYYILETILTSPMPSVDEFDEDGQPVYAKETRSDENLECVSRMQQGIMQYVNDYLEIVPVSMRQQNKMLDEAFLTLIGKLEITDQSFKNLVVEDPFFGRMTNIVDVM</sequence>